<organism evidence="16 17">
    <name type="scientific">Demequina activiva</name>
    <dbReference type="NCBI Taxonomy" id="1582364"/>
    <lineage>
        <taxon>Bacteria</taxon>
        <taxon>Bacillati</taxon>
        <taxon>Actinomycetota</taxon>
        <taxon>Actinomycetes</taxon>
        <taxon>Micrococcales</taxon>
        <taxon>Demequinaceae</taxon>
        <taxon>Demequina</taxon>
    </lineage>
</organism>
<comment type="caution">
    <text evidence="16">The sequence shown here is derived from an EMBL/GenBank/DDBJ whole genome shotgun (WGS) entry which is preliminary data.</text>
</comment>
<dbReference type="InterPro" id="IPR014312">
    <property type="entry name" value="Succ_DH_anchor"/>
</dbReference>
<dbReference type="RefSeq" id="WP_203653004.1">
    <property type="nucleotide sequence ID" value="NZ_BONR01000001.1"/>
</dbReference>
<dbReference type="CDD" id="cd03500">
    <property type="entry name" value="SQR_TypeA_SdhD_like"/>
    <property type="match status" value="1"/>
</dbReference>
<evidence type="ECO:0000256" key="12">
    <source>
        <dbReference type="ARBA" id="ARBA00022989"/>
    </source>
</evidence>
<evidence type="ECO:0000256" key="15">
    <source>
        <dbReference type="SAM" id="Phobius"/>
    </source>
</evidence>
<dbReference type="GO" id="GO:0016020">
    <property type="term" value="C:membrane"/>
    <property type="evidence" value="ECO:0007669"/>
    <property type="project" value="UniProtKB-SubCell"/>
</dbReference>
<evidence type="ECO:0000256" key="3">
    <source>
        <dbReference type="ARBA" id="ARBA00004141"/>
    </source>
</evidence>
<evidence type="ECO:0000256" key="7">
    <source>
        <dbReference type="ARBA" id="ARBA00022532"/>
    </source>
</evidence>
<keyword evidence="12 15" id="KW-1133">Transmembrane helix</keyword>
<comment type="cofactor">
    <cofactor evidence="1">
        <name>heme</name>
        <dbReference type="ChEBI" id="CHEBI:30413"/>
    </cofactor>
</comment>
<keyword evidence="8" id="KW-0349">Heme</keyword>
<comment type="function">
    <text evidence="2">Membrane-anchoring subunit of succinate dehydrogenase (SDH).</text>
</comment>
<evidence type="ECO:0000256" key="1">
    <source>
        <dbReference type="ARBA" id="ARBA00001971"/>
    </source>
</evidence>
<evidence type="ECO:0000256" key="14">
    <source>
        <dbReference type="ARBA" id="ARBA00023136"/>
    </source>
</evidence>
<evidence type="ECO:0000256" key="10">
    <source>
        <dbReference type="ARBA" id="ARBA00022723"/>
    </source>
</evidence>
<dbReference type="InterPro" id="IPR000701">
    <property type="entry name" value="SuccDH_FuR_B_TM-su"/>
</dbReference>
<keyword evidence="13" id="KW-0408">Iron</keyword>
<dbReference type="NCBIfam" id="TIGR02968">
    <property type="entry name" value="succ_dehyd_anc"/>
    <property type="match status" value="1"/>
</dbReference>
<comment type="subcellular location">
    <subcellularLocation>
        <location evidence="3">Membrane</location>
        <topology evidence="3">Multi-pass membrane protein</topology>
    </subcellularLocation>
</comment>
<dbReference type="SUPFAM" id="SSF81343">
    <property type="entry name" value="Fumarate reductase respiratory complex transmembrane subunits"/>
    <property type="match status" value="1"/>
</dbReference>
<feature type="transmembrane region" description="Helical" evidence="15">
    <location>
        <begin position="70"/>
        <end position="88"/>
    </location>
</feature>
<keyword evidence="10" id="KW-0479">Metal-binding</keyword>
<dbReference type="GO" id="GO:0006099">
    <property type="term" value="P:tricarboxylic acid cycle"/>
    <property type="evidence" value="ECO:0007669"/>
    <property type="project" value="UniProtKB-KW"/>
</dbReference>
<keyword evidence="7" id="KW-0816">Tricarboxylic acid cycle</keyword>
<dbReference type="Gene3D" id="1.20.1300.10">
    <property type="entry name" value="Fumarate reductase/succinate dehydrogenase, transmembrane subunit"/>
    <property type="match status" value="1"/>
</dbReference>
<dbReference type="InterPro" id="IPR034804">
    <property type="entry name" value="SQR/QFR_C/D"/>
</dbReference>
<dbReference type="AlphaFoldDB" id="A0A919Q3C0"/>
<evidence type="ECO:0000256" key="5">
    <source>
        <dbReference type="ARBA" id="ARBA00019425"/>
    </source>
</evidence>
<dbReference type="Pfam" id="PF01127">
    <property type="entry name" value="Sdh_cyt"/>
    <property type="match status" value="1"/>
</dbReference>
<sequence>MSAPELKAPRQPMNLRTRGNVEKWGWIFQRVSGVILIVLIFTHLFVNLLTGDGVSQIDFAFVAGKWASPLWQWWDFTMLVLAMVHGTNGMRIIVNDYATRPFLRQTFQWALRIAMVVIIVLGSLVIWTFDPCPVDASGALLEGVPTFCEDVR</sequence>
<keyword evidence="11" id="KW-0249">Electron transport</keyword>
<feature type="transmembrane region" description="Helical" evidence="15">
    <location>
        <begin position="109"/>
        <end position="129"/>
    </location>
</feature>
<feature type="transmembrane region" description="Helical" evidence="15">
    <location>
        <begin position="31"/>
        <end position="50"/>
    </location>
</feature>
<evidence type="ECO:0000256" key="11">
    <source>
        <dbReference type="ARBA" id="ARBA00022982"/>
    </source>
</evidence>
<reference evidence="16" key="1">
    <citation type="submission" date="2021-01" db="EMBL/GenBank/DDBJ databases">
        <title>Whole genome shotgun sequence of Demequina activiva NBRC 110675.</title>
        <authorList>
            <person name="Komaki H."/>
            <person name="Tamura T."/>
        </authorList>
    </citation>
    <scope>NUCLEOTIDE SEQUENCE</scope>
    <source>
        <strain evidence="16">NBRC 110675</strain>
    </source>
</reference>
<keyword evidence="6" id="KW-0813">Transport</keyword>
<accession>A0A919Q3C0</accession>
<keyword evidence="9 15" id="KW-0812">Transmembrane</keyword>
<evidence type="ECO:0000256" key="13">
    <source>
        <dbReference type="ARBA" id="ARBA00023004"/>
    </source>
</evidence>
<dbReference type="EMBL" id="BONR01000001">
    <property type="protein sequence ID" value="GIG53553.1"/>
    <property type="molecule type" value="Genomic_DNA"/>
</dbReference>
<evidence type="ECO:0000313" key="16">
    <source>
        <dbReference type="EMBL" id="GIG53553.1"/>
    </source>
</evidence>
<name>A0A919Q3C0_9MICO</name>
<comment type="pathway">
    <text evidence="4">Carbohydrate metabolism; tricarboxylic acid cycle.</text>
</comment>
<dbReference type="GO" id="GO:0020037">
    <property type="term" value="F:heme binding"/>
    <property type="evidence" value="ECO:0007669"/>
    <property type="project" value="InterPro"/>
</dbReference>
<evidence type="ECO:0000313" key="17">
    <source>
        <dbReference type="Proteomes" id="UP000652354"/>
    </source>
</evidence>
<evidence type="ECO:0000256" key="9">
    <source>
        <dbReference type="ARBA" id="ARBA00022692"/>
    </source>
</evidence>
<gene>
    <name evidence="16" type="ORF">Dac01nite_03050</name>
</gene>
<dbReference type="GO" id="GO:0046872">
    <property type="term" value="F:metal ion binding"/>
    <property type="evidence" value="ECO:0007669"/>
    <property type="project" value="UniProtKB-KW"/>
</dbReference>
<protein>
    <recommendedName>
        <fullName evidence="5">Succinate dehydrogenase hydrophobic membrane anchor subunit</fullName>
    </recommendedName>
</protein>
<evidence type="ECO:0000256" key="4">
    <source>
        <dbReference type="ARBA" id="ARBA00005163"/>
    </source>
</evidence>
<evidence type="ECO:0000256" key="2">
    <source>
        <dbReference type="ARBA" id="ARBA00004050"/>
    </source>
</evidence>
<evidence type="ECO:0000256" key="6">
    <source>
        <dbReference type="ARBA" id="ARBA00022448"/>
    </source>
</evidence>
<dbReference type="Proteomes" id="UP000652354">
    <property type="component" value="Unassembled WGS sequence"/>
</dbReference>
<evidence type="ECO:0000256" key="8">
    <source>
        <dbReference type="ARBA" id="ARBA00022617"/>
    </source>
</evidence>
<keyword evidence="17" id="KW-1185">Reference proteome</keyword>
<proteinExistence type="predicted"/>
<keyword evidence="14 15" id="KW-0472">Membrane</keyword>